<keyword evidence="6 15" id="KW-0349">Heme</keyword>
<keyword evidence="10 15" id="KW-0408">Iron</keyword>
<dbReference type="GO" id="GO:0005886">
    <property type="term" value="C:plasma membrane"/>
    <property type="evidence" value="ECO:0007669"/>
    <property type="project" value="UniProtKB-SubCell"/>
</dbReference>
<comment type="caution">
    <text evidence="15">Lacks conserved residue(s) required for the propagation of feature annotation.</text>
</comment>
<evidence type="ECO:0000313" key="19">
    <source>
        <dbReference type="EMBL" id="KAF1964348.1"/>
    </source>
</evidence>
<keyword evidence="16" id="KW-0812">Transmembrane</keyword>
<keyword evidence="8 15" id="KW-0479">Metal-binding</keyword>
<evidence type="ECO:0000256" key="17">
    <source>
        <dbReference type="SAM" id="SignalP"/>
    </source>
</evidence>
<accession>A0A6A5UHV1</accession>
<keyword evidence="13" id="KW-0325">Glycoprotein</keyword>
<dbReference type="EMBL" id="ML976792">
    <property type="protein sequence ID" value="KAF1964348.1"/>
    <property type="molecule type" value="Genomic_DNA"/>
</dbReference>
<evidence type="ECO:0000256" key="1">
    <source>
        <dbReference type="ARBA" id="ARBA00004609"/>
    </source>
</evidence>
<evidence type="ECO:0000256" key="9">
    <source>
        <dbReference type="ARBA" id="ARBA00022729"/>
    </source>
</evidence>
<comment type="subcellular location">
    <subcellularLocation>
        <location evidence="1">Cell membrane</location>
        <topology evidence="1">Lipid-anchor</topology>
        <topology evidence="1">GPI-anchor</topology>
    </subcellularLocation>
    <subcellularLocation>
        <location evidence="2">Secreted</location>
    </subcellularLocation>
</comment>
<dbReference type="PANTHER" id="PTHR37928">
    <property type="entry name" value="CFEM DOMAIN PROTEIN (AFU_ORTHOLOGUE AFUA_6G14090)"/>
    <property type="match status" value="1"/>
</dbReference>
<evidence type="ECO:0000256" key="13">
    <source>
        <dbReference type="ARBA" id="ARBA00023180"/>
    </source>
</evidence>
<dbReference type="SMART" id="SM00747">
    <property type="entry name" value="CFEM"/>
    <property type="match status" value="1"/>
</dbReference>
<keyword evidence="9 17" id="KW-0732">Signal</keyword>
<dbReference type="OrthoDB" id="3767534at2759"/>
<organism evidence="19 20">
    <name type="scientific">Bimuria novae-zelandiae CBS 107.79</name>
    <dbReference type="NCBI Taxonomy" id="1447943"/>
    <lineage>
        <taxon>Eukaryota</taxon>
        <taxon>Fungi</taxon>
        <taxon>Dikarya</taxon>
        <taxon>Ascomycota</taxon>
        <taxon>Pezizomycotina</taxon>
        <taxon>Dothideomycetes</taxon>
        <taxon>Pleosporomycetidae</taxon>
        <taxon>Pleosporales</taxon>
        <taxon>Massarineae</taxon>
        <taxon>Didymosphaeriaceae</taxon>
        <taxon>Bimuria</taxon>
    </lineage>
</organism>
<evidence type="ECO:0000256" key="15">
    <source>
        <dbReference type="PROSITE-ProRule" id="PRU01356"/>
    </source>
</evidence>
<evidence type="ECO:0000259" key="18">
    <source>
        <dbReference type="PROSITE" id="PS52012"/>
    </source>
</evidence>
<sequence length="222" mass="23138">MLSIILPVTLWLPFLIPTTVGQELPTDLGGFPPCAQQCISNNHGDCALLDMPCMCKNQVTEIFSCMQGSCTAEDQATTLSFAQELCEQANTTSTVKIPGASRTAATTLSTATSINTHAAGNAAGTGASSSPSVSSQPAALSTAATAGIGVGAVLGVVAVAAGGYFLWRRRKQVRISTDTAGPVVPQKEQHYTTSPAYLPKGMVHHEVDGVQWMELEAKEATR</sequence>
<feature type="signal peptide" evidence="17">
    <location>
        <begin position="1"/>
        <end position="21"/>
    </location>
</feature>
<protein>
    <recommendedName>
        <fullName evidence="18">CFEM domain-containing protein</fullName>
    </recommendedName>
</protein>
<evidence type="ECO:0000256" key="14">
    <source>
        <dbReference type="ARBA" id="ARBA00023288"/>
    </source>
</evidence>
<evidence type="ECO:0000256" key="4">
    <source>
        <dbReference type="ARBA" id="ARBA00022475"/>
    </source>
</evidence>
<keyword evidence="20" id="KW-1185">Reference proteome</keyword>
<keyword evidence="16" id="KW-1133">Transmembrane helix</keyword>
<evidence type="ECO:0000256" key="5">
    <source>
        <dbReference type="ARBA" id="ARBA00022525"/>
    </source>
</evidence>
<keyword evidence="5" id="KW-0964">Secreted</keyword>
<dbReference type="Proteomes" id="UP000800036">
    <property type="component" value="Unassembled WGS sequence"/>
</dbReference>
<comment type="similarity">
    <text evidence="3">Belongs to the RBT5 family.</text>
</comment>
<evidence type="ECO:0000313" key="20">
    <source>
        <dbReference type="Proteomes" id="UP000800036"/>
    </source>
</evidence>
<proteinExistence type="inferred from homology"/>
<feature type="chain" id="PRO_5025386819" description="CFEM domain-containing protein" evidence="17">
    <location>
        <begin position="22"/>
        <end position="222"/>
    </location>
</feature>
<keyword evidence="4" id="KW-1003">Cell membrane</keyword>
<evidence type="ECO:0000256" key="2">
    <source>
        <dbReference type="ARBA" id="ARBA00004613"/>
    </source>
</evidence>
<dbReference type="GO" id="GO:0098552">
    <property type="term" value="C:side of membrane"/>
    <property type="evidence" value="ECO:0007669"/>
    <property type="project" value="UniProtKB-KW"/>
</dbReference>
<keyword evidence="14" id="KW-0449">Lipoprotein</keyword>
<name>A0A6A5UHV1_9PLEO</name>
<evidence type="ECO:0000256" key="8">
    <source>
        <dbReference type="ARBA" id="ARBA00022723"/>
    </source>
</evidence>
<dbReference type="InterPro" id="IPR008427">
    <property type="entry name" value="Extracellular_membr_CFEM_dom"/>
</dbReference>
<evidence type="ECO:0000256" key="12">
    <source>
        <dbReference type="ARBA" id="ARBA00023157"/>
    </source>
</evidence>
<gene>
    <name evidence="19" type="ORF">BU23DRAFT_575773</name>
</gene>
<feature type="transmembrane region" description="Helical" evidence="16">
    <location>
        <begin position="138"/>
        <end position="167"/>
    </location>
</feature>
<dbReference type="GO" id="GO:0005576">
    <property type="term" value="C:extracellular region"/>
    <property type="evidence" value="ECO:0007669"/>
    <property type="project" value="UniProtKB-SubCell"/>
</dbReference>
<dbReference type="Pfam" id="PF05730">
    <property type="entry name" value="CFEM"/>
    <property type="match status" value="1"/>
</dbReference>
<evidence type="ECO:0000256" key="10">
    <source>
        <dbReference type="ARBA" id="ARBA00023004"/>
    </source>
</evidence>
<evidence type="ECO:0000256" key="16">
    <source>
        <dbReference type="SAM" id="Phobius"/>
    </source>
</evidence>
<keyword evidence="7" id="KW-0336">GPI-anchor</keyword>
<evidence type="ECO:0000256" key="3">
    <source>
        <dbReference type="ARBA" id="ARBA00010031"/>
    </source>
</evidence>
<dbReference type="AlphaFoldDB" id="A0A6A5UHV1"/>
<feature type="domain" description="CFEM" evidence="18">
    <location>
        <begin position="6"/>
        <end position="113"/>
    </location>
</feature>
<feature type="binding site" description="axial binding residue" evidence="15">
    <location>
        <position position="50"/>
    </location>
    <ligand>
        <name>heme</name>
        <dbReference type="ChEBI" id="CHEBI:30413"/>
    </ligand>
    <ligandPart>
        <name>Fe</name>
        <dbReference type="ChEBI" id="CHEBI:18248"/>
    </ligandPart>
</feature>
<dbReference type="InterPro" id="IPR051735">
    <property type="entry name" value="CFEM_domain"/>
</dbReference>
<reference evidence="19" key="1">
    <citation type="journal article" date="2020" name="Stud. Mycol.">
        <title>101 Dothideomycetes genomes: a test case for predicting lifestyles and emergence of pathogens.</title>
        <authorList>
            <person name="Haridas S."/>
            <person name="Albert R."/>
            <person name="Binder M."/>
            <person name="Bloem J."/>
            <person name="Labutti K."/>
            <person name="Salamov A."/>
            <person name="Andreopoulos B."/>
            <person name="Baker S."/>
            <person name="Barry K."/>
            <person name="Bills G."/>
            <person name="Bluhm B."/>
            <person name="Cannon C."/>
            <person name="Castanera R."/>
            <person name="Culley D."/>
            <person name="Daum C."/>
            <person name="Ezra D."/>
            <person name="Gonzalez J."/>
            <person name="Henrissat B."/>
            <person name="Kuo A."/>
            <person name="Liang C."/>
            <person name="Lipzen A."/>
            <person name="Lutzoni F."/>
            <person name="Magnuson J."/>
            <person name="Mondo S."/>
            <person name="Nolan M."/>
            <person name="Ohm R."/>
            <person name="Pangilinan J."/>
            <person name="Park H.-J."/>
            <person name="Ramirez L."/>
            <person name="Alfaro M."/>
            <person name="Sun H."/>
            <person name="Tritt A."/>
            <person name="Yoshinaga Y."/>
            <person name="Zwiers L.-H."/>
            <person name="Turgeon B."/>
            <person name="Goodwin S."/>
            <person name="Spatafora J."/>
            <person name="Crous P."/>
            <person name="Grigoriev I."/>
        </authorList>
    </citation>
    <scope>NUCLEOTIDE SEQUENCE</scope>
    <source>
        <strain evidence="19">CBS 107.79</strain>
    </source>
</reference>
<dbReference type="PROSITE" id="PS52012">
    <property type="entry name" value="CFEM"/>
    <property type="match status" value="1"/>
</dbReference>
<keyword evidence="12 15" id="KW-1015">Disulfide bond</keyword>
<evidence type="ECO:0000256" key="6">
    <source>
        <dbReference type="ARBA" id="ARBA00022617"/>
    </source>
</evidence>
<evidence type="ECO:0000256" key="7">
    <source>
        <dbReference type="ARBA" id="ARBA00022622"/>
    </source>
</evidence>
<keyword evidence="11 16" id="KW-0472">Membrane</keyword>
<feature type="disulfide bond" evidence="15">
    <location>
        <begin position="46"/>
        <end position="53"/>
    </location>
</feature>
<evidence type="ECO:0000256" key="11">
    <source>
        <dbReference type="ARBA" id="ARBA00023136"/>
    </source>
</evidence>
<dbReference type="PANTHER" id="PTHR37928:SF2">
    <property type="entry name" value="GPI ANCHORED CFEM DOMAIN PROTEIN (AFU_ORTHOLOGUE AFUA_6G10580)"/>
    <property type="match status" value="1"/>
</dbReference>
<dbReference type="GO" id="GO:0046872">
    <property type="term" value="F:metal ion binding"/>
    <property type="evidence" value="ECO:0007669"/>
    <property type="project" value="UniProtKB-UniRule"/>
</dbReference>